<evidence type="ECO:0000313" key="2">
    <source>
        <dbReference type="EMBL" id="CEJ06179.1"/>
    </source>
</evidence>
<keyword evidence="3" id="KW-1185">Reference proteome</keyword>
<dbReference type="EMBL" id="LR746496">
    <property type="protein sequence ID" value="CAA7600712.1"/>
    <property type="molecule type" value="Genomic_DNA"/>
</dbReference>
<name>A0A8S0WF65_9FIRM</name>
<dbReference type="AlphaFoldDB" id="A0A8S0WF65"/>
<organism evidence="1">
    <name type="scientific">Acididesulfobacillus acetoxydans</name>
    <dbReference type="NCBI Taxonomy" id="1561005"/>
    <lineage>
        <taxon>Bacteria</taxon>
        <taxon>Bacillati</taxon>
        <taxon>Bacillota</taxon>
        <taxon>Clostridia</taxon>
        <taxon>Eubacteriales</taxon>
        <taxon>Peptococcaceae</taxon>
        <taxon>Acididesulfobacillus</taxon>
    </lineage>
</organism>
<dbReference type="Proteomes" id="UP000836597">
    <property type="component" value="Chromosome"/>
</dbReference>
<gene>
    <name evidence="2" type="ORF">DEACI_0625</name>
    <name evidence="1" type="ORF">DEACI_1365</name>
</gene>
<dbReference type="KEGG" id="aacx:DEACI_1365"/>
<evidence type="ECO:0000313" key="1">
    <source>
        <dbReference type="EMBL" id="CAA7600712.1"/>
    </source>
</evidence>
<reference evidence="1" key="2">
    <citation type="submission" date="2020-01" db="EMBL/GenBank/DDBJ databases">
        <authorList>
            <person name="Hornung B."/>
        </authorList>
    </citation>
    <scope>NUCLEOTIDE SEQUENCE</scope>
    <source>
        <strain evidence="1">PacBioINE</strain>
    </source>
</reference>
<dbReference type="EMBL" id="CDGJ01000017">
    <property type="protein sequence ID" value="CEJ06179.1"/>
    <property type="molecule type" value="Genomic_DNA"/>
</dbReference>
<sequence>MFGTVSDGVAIEGYFGRCFSRLKFRAGLRSDGAADGGGYSGWGRVLRCLGRIRLRSGKEPPRGSRRLFRKAAGR</sequence>
<evidence type="ECO:0000313" key="3">
    <source>
        <dbReference type="Proteomes" id="UP001071230"/>
    </source>
</evidence>
<dbReference type="Proteomes" id="UP001071230">
    <property type="component" value="Unassembled WGS sequence"/>
</dbReference>
<accession>A0A8S0WF65</accession>
<reference evidence="2" key="1">
    <citation type="submission" date="2014-11" db="EMBL/GenBank/DDBJ databases">
        <authorList>
            <person name="Hornung B.V."/>
        </authorList>
    </citation>
    <scope>NUCLEOTIDE SEQUENCE</scope>
    <source>
        <strain evidence="2">INE</strain>
    </source>
</reference>
<protein>
    <submittedName>
        <fullName evidence="1">Uncharacterized protein</fullName>
    </submittedName>
</protein>
<proteinExistence type="predicted"/>